<feature type="region of interest" description="Disordered" evidence="1">
    <location>
        <begin position="532"/>
        <end position="566"/>
    </location>
</feature>
<reference evidence="4 5" key="1">
    <citation type="submission" date="2019-10" db="EMBL/GenBank/DDBJ databases">
        <title>Streptomyces smaragdinus sp. nov. and Streptomyces fabii sp. nov., isolated from the gut of fungus growing-termite Macrotermes natalensis.</title>
        <authorList>
            <person name="Schwitalla J."/>
            <person name="Benndorf R."/>
            <person name="Martin K."/>
            <person name="De Beer W."/>
            <person name="Kaster A.-K."/>
            <person name="Vollmers J."/>
            <person name="Poulsen M."/>
            <person name="Beemelmanns C."/>
        </authorList>
    </citation>
    <scope>NUCLEOTIDE SEQUENCE [LARGE SCALE GENOMIC DNA]</scope>
    <source>
        <strain evidence="4 5">RB5</strain>
    </source>
</reference>
<feature type="chain" id="PRO_5039049785" evidence="2">
    <location>
        <begin position="20"/>
        <end position="566"/>
    </location>
</feature>
<organism evidence="4 5">
    <name type="scientific">Streptomyces smaragdinus</name>
    <dbReference type="NCBI Taxonomy" id="2585196"/>
    <lineage>
        <taxon>Bacteria</taxon>
        <taxon>Bacillati</taxon>
        <taxon>Actinomycetota</taxon>
        <taxon>Actinomycetes</taxon>
        <taxon>Kitasatosporales</taxon>
        <taxon>Streptomycetaceae</taxon>
        <taxon>Streptomyces</taxon>
    </lineage>
</organism>
<feature type="signal peptide" evidence="2">
    <location>
        <begin position="1"/>
        <end position="19"/>
    </location>
</feature>
<evidence type="ECO:0000256" key="1">
    <source>
        <dbReference type="SAM" id="MobiDB-lite"/>
    </source>
</evidence>
<feature type="domain" description="Carboxylesterase type B" evidence="3">
    <location>
        <begin position="24"/>
        <end position="494"/>
    </location>
</feature>
<dbReference type="SUPFAM" id="SSF53474">
    <property type="entry name" value="alpha/beta-Hydrolases"/>
    <property type="match status" value="1"/>
</dbReference>
<comment type="caution">
    <text evidence="4">The sequence shown here is derived from an EMBL/GenBank/DDBJ whole genome shotgun (WGS) entry which is preliminary data.</text>
</comment>
<evidence type="ECO:0000259" key="3">
    <source>
        <dbReference type="Pfam" id="PF00135"/>
    </source>
</evidence>
<keyword evidence="5" id="KW-1185">Reference proteome</keyword>
<proteinExistence type="predicted"/>
<evidence type="ECO:0000256" key="2">
    <source>
        <dbReference type="SAM" id="SignalP"/>
    </source>
</evidence>
<dbReference type="PANTHER" id="PTHR11559">
    <property type="entry name" value="CARBOXYLESTERASE"/>
    <property type="match status" value="1"/>
</dbReference>
<name>A0A7K0C9L7_9ACTN</name>
<dbReference type="InterPro" id="IPR002018">
    <property type="entry name" value="CarbesteraseB"/>
</dbReference>
<keyword evidence="4" id="KW-0378">Hydrolase</keyword>
<dbReference type="Gene3D" id="3.40.50.1820">
    <property type="entry name" value="alpha/beta hydrolase"/>
    <property type="match status" value="1"/>
</dbReference>
<dbReference type="Pfam" id="PF00135">
    <property type="entry name" value="COesterase"/>
    <property type="match status" value="1"/>
</dbReference>
<keyword evidence="2" id="KW-0732">Signal</keyword>
<evidence type="ECO:0000313" key="4">
    <source>
        <dbReference type="EMBL" id="MQY10083.1"/>
    </source>
</evidence>
<accession>A0A7K0C9L7</accession>
<evidence type="ECO:0000313" key="5">
    <source>
        <dbReference type="Proteomes" id="UP000466345"/>
    </source>
</evidence>
<dbReference type="InterPro" id="IPR029058">
    <property type="entry name" value="AB_hydrolase_fold"/>
</dbReference>
<dbReference type="AlphaFoldDB" id="A0A7K0C9L7"/>
<dbReference type="GO" id="GO:0016787">
    <property type="term" value="F:hydrolase activity"/>
    <property type="evidence" value="ECO:0007669"/>
    <property type="project" value="UniProtKB-KW"/>
</dbReference>
<dbReference type="InterPro" id="IPR050309">
    <property type="entry name" value="Type-B_Carboxylest/Lipase"/>
</dbReference>
<dbReference type="EMBL" id="WEGJ01000001">
    <property type="protein sequence ID" value="MQY10083.1"/>
    <property type="molecule type" value="Genomic_DNA"/>
</dbReference>
<dbReference type="Proteomes" id="UP000466345">
    <property type="component" value="Unassembled WGS sequence"/>
</dbReference>
<protein>
    <submittedName>
        <fullName evidence="4">Para-nitrobenzyl esterase</fullName>
        <ecNumber evidence="4">3.1.1.-</ecNumber>
    </submittedName>
</protein>
<sequence length="566" mass="60300">MRRAFVALAALLTVAASSAPGEQRPVVRTDSGAVRGTVAGGHQVFSGIPYAAPPTGAHRWAAPRPVRPWPGVRDATRPGPLCPQVPAAYGDSASLDEDCLVLNVTTPARSGRAPVFVWIHGDGTIGGGSFFDARRLADRGLVVVTLNYRLGVFGGFAHPGLPGSGTFGLQDQQAALRWVARNAAAFGGDPGNVTLAGSSFGAGSVTAHLTSPSARGLFHRAVLSSGEGMMDMPAGAMGPQVPAYRWYTWRTLPEMRATGRDVAAGLGCGGLGPPAALRCLRALPVKRILDVPQVMNMFQAFAFGEGILPELPEKALREGRFHRVPVLSGATRDEHRLFAGLLYDAAGKRMTERDYTALVTTAFGTAHAPAVLAEYPAAGFPTPALAWATVITDRMWARGMYAQHTALGRHVPTFAYEFADPHAPMYLPLPVEGFDFGAYHASDTPYVFEEKEVRFTPPQARLADTITDYWAAFATTGTPSRRGLPSWPAFAPSASPPHTQSLAPDAIASVDYAAEHRLGFWGRHVQSSEASLRLVPERPMSSSRNEPSGVPLFQKPSRLMSISTSS</sequence>
<gene>
    <name evidence="4" type="primary">pnbA</name>
    <name evidence="4" type="ORF">SRB5_01870</name>
</gene>
<dbReference type="EC" id="3.1.1.-" evidence="4"/>